<organism evidence="4">
    <name type="scientific">Oikopleura dioica</name>
    <name type="common">Tunicate</name>
    <dbReference type="NCBI Taxonomy" id="34765"/>
    <lineage>
        <taxon>Eukaryota</taxon>
        <taxon>Metazoa</taxon>
        <taxon>Chordata</taxon>
        <taxon>Tunicata</taxon>
        <taxon>Appendicularia</taxon>
        <taxon>Copelata</taxon>
        <taxon>Oikopleuridae</taxon>
        <taxon>Oikopleura</taxon>
    </lineage>
</organism>
<gene>
    <name evidence="4" type="ORF">GSOID_T00022368001</name>
</gene>
<dbReference type="Gene3D" id="3.10.20.90">
    <property type="entry name" value="Phosphatidylinositol 3-kinase Catalytic Subunit, Chain A, domain 1"/>
    <property type="match status" value="1"/>
</dbReference>
<dbReference type="SUPFAM" id="SSF54236">
    <property type="entry name" value="Ubiquitin-like"/>
    <property type="match status" value="1"/>
</dbReference>
<keyword evidence="1" id="KW-0175">Coiled coil</keyword>
<feature type="region of interest" description="Disordered" evidence="2">
    <location>
        <begin position="149"/>
        <end position="177"/>
    </location>
</feature>
<dbReference type="Proteomes" id="UP000011014">
    <property type="component" value="Unassembled WGS sequence"/>
</dbReference>
<feature type="non-terminal residue" evidence="4">
    <location>
        <position position="390"/>
    </location>
</feature>
<dbReference type="InterPro" id="IPR022617">
    <property type="entry name" value="Rad60/SUMO-like_dom"/>
</dbReference>
<proteinExistence type="predicted"/>
<sequence length="390" mass="43331">MEPGVIVLGVTSIDGSKKHRFRIRETDTMRKLIETYAQMENVSPDSIQLIHKGQPVNGSDVPKMLDLQSMEILEVCRVPGVDTTPPPPPKSASPAANHMSVEEKSGSSASPEGINKPILKGLEDISSKPLLQNLQSEYINRILSNSLAATQNGGNSAPARASPKRPAPPPDPPMKNSHLNLEMFNYPFPANVSPNQVNPLLTSNNNNNRKINELELELTQAKVKLIEMMRHMQFLQAKLILTENENKEKERLLKQKDKTMDNLRMELQRREQIFRAYGLASDSHRSKASNPNAIAPSHASVNPKPIANARPRTSSMSKPNFMSVIQTLDSASRNSPKSAGSAGSNVSRQTFSSAPYLFLQYRLNAFVSLKLWMKNKVTYNSEMIRVSKLE</sequence>
<dbReference type="InterPro" id="IPR029071">
    <property type="entry name" value="Ubiquitin-like_domsf"/>
</dbReference>
<accession>E4YY38</accession>
<protein>
    <recommendedName>
        <fullName evidence="3">Rad60/SUMO-like domain-containing protein</fullName>
    </recommendedName>
</protein>
<evidence type="ECO:0000313" key="4">
    <source>
        <dbReference type="EMBL" id="CBY40371.1"/>
    </source>
</evidence>
<dbReference type="EMBL" id="FN655893">
    <property type="protein sequence ID" value="CBY40371.1"/>
    <property type="molecule type" value="Genomic_DNA"/>
</dbReference>
<dbReference type="AlphaFoldDB" id="E4YY38"/>
<feature type="region of interest" description="Disordered" evidence="2">
    <location>
        <begin position="79"/>
        <end position="115"/>
    </location>
</feature>
<evidence type="ECO:0000259" key="3">
    <source>
        <dbReference type="Pfam" id="PF11976"/>
    </source>
</evidence>
<evidence type="ECO:0000256" key="1">
    <source>
        <dbReference type="SAM" id="Coils"/>
    </source>
</evidence>
<dbReference type="CDD" id="cd01763">
    <property type="entry name" value="Ubl_SUMO_like"/>
    <property type="match status" value="1"/>
</dbReference>
<feature type="coiled-coil region" evidence="1">
    <location>
        <begin position="204"/>
        <end position="273"/>
    </location>
</feature>
<dbReference type="Pfam" id="PF11976">
    <property type="entry name" value="Rad60-SLD"/>
    <property type="match status" value="1"/>
</dbReference>
<reference evidence="4" key="1">
    <citation type="journal article" date="2010" name="Science">
        <title>Plasticity of animal genome architecture unmasked by rapid evolution of a pelagic tunicate.</title>
        <authorList>
            <person name="Denoeud F."/>
            <person name="Henriet S."/>
            <person name="Mungpakdee S."/>
            <person name="Aury J.M."/>
            <person name="Da Silva C."/>
            <person name="Brinkmann H."/>
            <person name="Mikhaleva J."/>
            <person name="Olsen L.C."/>
            <person name="Jubin C."/>
            <person name="Canestro C."/>
            <person name="Bouquet J.M."/>
            <person name="Danks G."/>
            <person name="Poulain J."/>
            <person name="Campsteijn C."/>
            <person name="Adamski M."/>
            <person name="Cross I."/>
            <person name="Yadetie F."/>
            <person name="Muffato M."/>
            <person name="Louis A."/>
            <person name="Butcher S."/>
            <person name="Tsagkogeorga G."/>
            <person name="Konrad A."/>
            <person name="Singh S."/>
            <person name="Jensen M.F."/>
            <person name="Cong E.H."/>
            <person name="Eikeseth-Otteraa H."/>
            <person name="Noel B."/>
            <person name="Anthouard V."/>
            <person name="Porcel B.M."/>
            <person name="Kachouri-Lafond R."/>
            <person name="Nishino A."/>
            <person name="Ugolini M."/>
            <person name="Chourrout P."/>
            <person name="Nishida H."/>
            <person name="Aasland R."/>
            <person name="Huzurbazar S."/>
            <person name="Westhof E."/>
            <person name="Delsuc F."/>
            <person name="Lehrach H."/>
            <person name="Reinhardt R."/>
            <person name="Weissenbach J."/>
            <person name="Roy S.W."/>
            <person name="Artiguenave F."/>
            <person name="Postlethwait J.H."/>
            <person name="Manak J.R."/>
            <person name="Thompson E.M."/>
            <person name="Jaillon O."/>
            <person name="Du Pasquier L."/>
            <person name="Boudinot P."/>
            <person name="Liberles D.A."/>
            <person name="Volff J.N."/>
            <person name="Philippe H."/>
            <person name="Lenhard B."/>
            <person name="Roest Crollius H."/>
            <person name="Wincker P."/>
            <person name="Chourrout D."/>
        </authorList>
    </citation>
    <scope>NUCLEOTIDE SEQUENCE [LARGE SCALE GENOMIC DNA]</scope>
</reference>
<feature type="region of interest" description="Disordered" evidence="2">
    <location>
        <begin position="283"/>
        <end position="319"/>
    </location>
</feature>
<feature type="domain" description="Rad60/SUMO-like" evidence="3">
    <location>
        <begin position="9"/>
        <end position="75"/>
    </location>
</feature>
<evidence type="ECO:0000256" key="2">
    <source>
        <dbReference type="SAM" id="MobiDB-lite"/>
    </source>
</evidence>
<name>E4YY38_OIKDI</name>